<dbReference type="InterPro" id="IPR045179">
    <property type="entry name" value="YgfZ/GcvT"/>
</dbReference>
<evidence type="ECO:0000313" key="2">
    <source>
        <dbReference type="EMBL" id="MBM6703574.1"/>
    </source>
</evidence>
<evidence type="ECO:0000256" key="1">
    <source>
        <dbReference type="ARBA" id="ARBA00022946"/>
    </source>
</evidence>
<dbReference type="EMBL" id="JACJJC010000004">
    <property type="protein sequence ID" value="MBM6703574.1"/>
    <property type="molecule type" value="Genomic_DNA"/>
</dbReference>
<dbReference type="InterPro" id="IPR017703">
    <property type="entry name" value="YgfZ/GCV_T_CS"/>
</dbReference>
<keyword evidence="3" id="KW-1185">Reference proteome</keyword>
<accession>A0ABS2DQF0</accession>
<dbReference type="PANTHER" id="PTHR22602">
    <property type="entry name" value="TRANSFERASE CAF17, MITOCHONDRIAL-RELATED"/>
    <property type="match status" value="1"/>
</dbReference>
<comment type="caution">
    <text evidence="2">The sequence shown here is derived from an EMBL/GenBank/DDBJ whole genome shotgun (WGS) entry which is preliminary data.</text>
</comment>
<dbReference type="NCBIfam" id="TIGR03317">
    <property type="entry name" value="ygfZ_signature"/>
    <property type="match status" value="1"/>
</dbReference>
<dbReference type="InterPro" id="IPR027266">
    <property type="entry name" value="TrmE/GcvT-like"/>
</dbReference>
<keyword evidence="1" id="KW-0809">Transit peptide</keyword>
<gene>
    <name evidence="2" type="ORF">H6A60_03610</name>
</gene>
<name>A0ABS2DQF0_9BURK</name>
<sequence length="314" mass="32352">MNTSTITPAVARVQGLALVRVTGADAVDFLHGQFTQKIRGLEGAVRACGYCSPKGRLLAVFRAFPMTDGAVGLLVPASIVEGFVKRLRMYVLRSKVTLELAAASIAVATGEAGAAALAAAGLEAPQTGRTTRAGDAYLLGLTPAAAVEGFAAAGARTLLVSENTLSDKLPVVEETDDRTWRASEMAAGMPVVLAETLERFTPQAANLELAGGVVFDKGCYPGQEVVSRLQHLGETKRRGALALFDAAAPKAGDAVYFEGSETGAVIDAVSLDGRTLVFASVALEAAAAGFALAPESAAGTPAALPYVYRNVLKD</sequence>
<dbReference type="Proteomes" id="UP000715095">
    <property type="component" value="Unassembled WGS sequence"/>
</dbReference>
<dbReference type="SUPFAM" id="SSF103025">
    <property type="entry name" value="Folate-binding domain"/>
    <property type="match status" value="1"/>
</dbReference>
<reference evidence="2 3" key="1">
    <citation type="journal article" date="2021" name="Sci. Rep.">
        <title>The distribution of antibiotic resistance genes in chicken gut microbiota commensals.</title>
        <authorList>
            <person name="Juricova H."/>
            <person name="Matiasovicova J."/>
            <person name="Kubasova T."/>
            <person name="Cejkova D."/>
            <person name="Rychlik I."/>
        </authorList>
    </citation>
    <scope>NUCLEOTIDE SEQUENCE [LARGE SCALE GENOMIC DNA]</scope>
    <source>
        <strain evidence="2 3">An829</strain>
    </source>
</reference>
<proteinExistence type="predicted"/>
<dbReference type="Gene3D" id="3.30.1360.120">
    <property type="entry name" value="Probable tRNA modification gtpase trme, domain 1"/>
    <property type="match status" value="1"/>
</dbReference>
<dbReference type="RefSeq" id="WP_205102050.1">
    <property type="nucleotide sequence ID" value="NZ_JACJJC010000004.1"/>
</dbReference>
<organism evidence="2 3">
    <name type="scientific">Sutterella massiliensis</name>
    <dbReference type="NCBI Taxonomy" id="1816689"/>
    <lineage>
        <taxon>Bacteria</taxon>
        <taxon>Pseudomonadati</taxon>
        <taxon>Pseudomonadota</taxon>
        <taxon>Betaproteobacteria</taxon>
        <taxon>Burkholderiales</taxon>
        <taxon>Sutterellaceae</taxon>
        <taxon>Sutterella</taxon>
    </lineage>
</organism>
<dbReference type="PANTHER" id="PTHR22602:SF0">
    <property type="entry name" value="TRANSFERASE CAF17, MITOCHONDRIAL-RELATED"/>
    <property type="match status" value="1"/>
</dbReference>
<evidence type="ECO:0000313" key="3">
    <source>
        <dbReference type="Proteomes" id="UP000715095"/>
    </source>
</evidence>
<protein>
    <submittedName>
        <fullName evidence="2">Folate-binding protein YgfZ</fullName>
    </submittedName>
</protein>